<protein>
    <submittedName>
        <fullName evidence="1">Uncharacterized protein</fullName>
    </submittedName>
</protein>
<accession>A0ABQ9W7X7</accession>
<comment type="caution">
    <text evidence="1">The sequence shown here is derived from an EMBL/GenBank/DDBJ whole genome shotgun (WGS) entry which is preliminary data.</text>
</comment>
<dbReference type="EMBL" id="JASSZA010000002">
    <property type="protein sequence ID" value="KAK2117717.1"/>
    <property type="molecule type" value="Genomic_DNA"/>
</dbReference>
<organism evidence="1 2">
    <name type="scientific">Saguinus oedipus</name>
    <name type="common">Cotton-top tamarin</name>
    <name type="synonym">Oedipomidas oedipus</name>
    <dbReference type="NCBI Taxonomy" id="9490"/>
    <lineage>
        <taxon>Eukaryota</taxon>
        <taxon>Metazoa</taxon>
        <taxon>Chordata</taxon>
        <taxon>Craniata</taxon>
        <taxon>Vertebrata</taxon>
        <taxon>Euteleostomi</taxon>
        <taxon>Mammalia</taxon>
        <taxon>Eutheria</taxon>
        <taxon>Euarchontoglires</taxon>
        <taxon>Primates</taxon>
        <taxon>Haplorrhini</taxon>
        <taxon>Platyrrhini</taxon>
        <taxon>Cebidae</taxon>
        <taxon>Callitrichinae</taxon>
        <taxon>Saguinus</taxon>
    </lineage>
</organism>
<dbReference type="Proteomes" id="UP001266305">
    <property type="component" value="Unassembled WGS sequence"/>
</dbReference>
<evidence type="ECO:0000313" key="2">
    <source>
        <dbReference type="Proteomes" id="UP001266305"/>
    </source>
</evidence>
<sequence length="99" mass="10883">MTMTFPAVHLSYCPRSQNGQEHTNHLPDGEAIHSFGEARDMASTTPWAANMKDAATRGQLMHRQAEACDQGNDDDLGHMELSSLAMDSLPLDEAKLEEV</sequence>
<keyword evidence="2" id="KW-1185">Reference proteome</keyword>
<proteinExistence type="predicted"/>
<reference evidence="1 2" key="1">
    <citation type="submission" date="2023-05" db="EMBL/GenBank/DDBJ databases">
        <title>B98-5 Cell Line De Novo Hybrid Assembly: An Optical Mapping Approach.</title>
        <authorList>
            <person name="Kananen K."/>
            <person name="Auerbach J.A."/>
            <person name="Kautto E."/>
            <person name="Blachly J.S."/>
        </authorList>
    </citation>
    <scope>NUCLEOTIDE SEQUENCE [LARGE SCALE GENOMIC DNA]</scope>
    <source>
        <strain evidence="1">B95-8</strain>
        <tissue evidence="1">Cell line</tissue>
    </source>
</reference>
<gene>
    <name evidence="1" type="ORF">P7K49_004604</name>
</gene>
<evidence type="ECO:0000313" key="1">
    <source>
        <dbReference type="EMBL" id="KAK2117717.1"/>
    </source>
</evidence>
<name>A0ABQ9W7X7_SAGOE</name>